<dbReference type="RefSeq" id="WP_196921836.1">
    <property type="nucleotide sequence ID" value="NZ_JADOTY010000001.1"/>
</dbReference>
<organism evidence="3 4">
    <name type="scientific">Micromonospora vinacea</name>
    <dbReference type="NCBI Taxonomy" id="709878"/>
    <lineage>
        <taxon>Bacteria</taxon>
        <taxon>Bacillati</taxon>
        <taxon>Actinomycetota</taxon>
        <taxon>Actinomycetes</taxon>
        <taxon>Micromonosporales</taxon>
        <taxon>Micromonosporaceae</taxon>
        <taxon>Micromonospora</taxon>
    </lineage>
</organism>
<evidence type="ECO:0000259" key="2">
    <source>
        <dbReference type="Pfam" id="PF18476"/>
    </source>
</evidence>
<comment type="caution">
    <text evidence="3">The sequence shown here is derived from an EMBL/GenBank/DDBJ whole genome shotgun (WGS) entry which is preliminary data.</text>
</comment>
<accession>A0ABS0K3S2</accession>
<evidence type="ECO:0000313" key="3">
    <source>
        <dbReference type="EMBL" id="MBG6103180.1"/>
    </source>
</evidence>
<keyword evidence="4" id="KW-1185">Reference proteome</keyword>
<sequence length="407" mass="46086">MTKGFSTGFTHFLAPSDQTLREALTGGMVVLDTNVLLSAYRFAPKAREELLSTLEGLKERLWVPHQVGLEFHRNRLEVMADRRATYDAVLNAIAAHDATVGADLENKIKSLSNRAALIDAERDELLAQLSGVFAPLQASVRRLSNDHAPTDGENEDPILTRLQQIISDHVGDDFDAPARDDAMEEAERRIKEQVPPGFKDGDKPTKHGDYFVWRQTLDEAKKKAPQYLVLVTGDQKEDWYLKVKGKIIGARPELVEEANRVCGVQLVMMNTQSLLYHAKAYLDANVSAETIRQAGELPTDESQLEKPVKLRFRRRHLADKRDFLQAEQFYLHKKISESRARLVQLIVQFDEALTPNELNKLFFERQDLESEIEEMDRRLVHLSAQLADIEEQLEYVQGGIRSSSGDG</sequence>
<reference evidence="3 4" key="1">
    <citation type="submission" date="2020-11" db="EMBL/GenBank/DDBJ databases">
        <title>Sequencing the genomes of 1000 actinobacteria strains.</title>
        <authorList>
            <person name="Klenk H.-P."/>
        </authorList>
    </citation>
    <scope>NUCLEOTIDE SEQUENCE [LARGE SCALE GENOMIC DNA]</scope>
    <source>
        <strain evidence="3 4">DSM 101695</strain>
    </source>
</reference>
<keyword evidence="1" id="KW-0175">Coiled coil</keyword>
<evidence type="ECO:0000256" key="1">
    <source>
        <dbReference type="SAM" id="Coils"/>
    </source>
</evidence>
<dbReference type="InterPro" id="IPR041578">
    <property type="entry name" value="PIN_8"/>
</dbReference>
<evidence type="ECO:0000313" key="4">
    <source>
        <dbReference type="Proteomes" id="UP000631791"/>
    </source>
</evidence>
<gene>
    <name evidence="3" type="ORF">IW249_003594</name>
</gene>
<feature type="domain" description="PIN like" evidence="2">
    <location>
        <begin position="28"/>
        <end position="254"/>
    </location>
</feature>
<name>A0ABS0K3S2_9ACTN</name>
<proteinExistence type="predicted"/>
<dbReference type="Proteomes" id="UP000631791">
    <property type="component" value="Unassembled WGS sequence"/>
</dbReference>
<dbReference type="EMBL" id="JADOTY010000001">
    <property type="protein sequence ID" value="MBG6103180.1"/>
    <property type="molecule type" value="Genomic_DNA"/>
</dbReference>
<dbReference type="Pfam" id="PF18476">
    <property type="entry name" value="PIN_8"/>
    <property type="match status" value="1"/>
</dbReference>
<feature type="coiled-coil region" evidence="1">
    <location>
        <begin position="358"/>
        <end position="392"/>
    </location>
</feature>
<protein>
    <recommendedName>
        <fullName evidence="2">PIN like domain-containing protein</fullName>
    </recommendedName>
</protein>